<dbReference type="InterPro" id="IPR011059">
    <property type="entry name" value="Metal-dep_hydrolase_composite"/>
</dbReference>
<dbReference type="InterPro" id="IPR006680">
    <property type="entry name" value="Amidohydro-rel"/>
</dbReference>
<dbReference type="PANTHER" id="PTHR43794">
    <property type="entry name" value="AMINOHYDROLASE SSNA-RELATED"/>
    <property type="match status" value="1"/>
</dbReference>
<name>A0A1W1BVV8_9ZZZZ</name>
<accession>A0A1W1BVV8</accession>
<gene>
    <name evidence="3" type="ORF">MNB_SV-9-685</name>
</gene>
<dbReference type="SUPFAM" id="SSF51556">
    <property type="entry name" value="Metallo-dependent hydrolases"/>
    <property type="match status" value="1"/>
</dbReference>
<sequence length="406" mass="45869">MKIAKADYIYINGEYKKDYGILFNEKIERVDIYKNLISDYPNVEIIDGGENSILYAGFINTHTHLEFSANKTKLKYGSFVPWLYSVIEYRDELMNSCDEVTINSAIDDMLKSGITTFGAISSLGLDLDACVKAPHRVVFFNELIGSNPQTVDTLYQDFLQRFEASSLYKENLVTPAIAIHSPYSVHPIVLKKAISFAKQKGVPLTTHFLESQAEREWLDNSQGDFKEFFNSFLNQSKAITTVDEFISSFDGYPTHFTHCTEANSSDLKKLQDEGHSVAHCPRSNRLLGCNRLNIENLINLNLPFTTATDGLSSNFSLNIFDELRGALMLHHKADINLLSKQLIDSITTVAGKVLGVKCGEIKEDYFSDFVIIKLPQKPEREEDIALLTILHTKEVDKLYIGGERYV</sequence>
<dbReference type="NCBIfam" id="NF006269">
    <property type="entry name" value="PRK08418.1"/>
    <property type="match status" value="1"/>
</dbReference>
<evidence type="ECO:0000259" key="2">
    <source>
        <dbReference type="Pfam" id="PF01979"/>
    </source>
</evidence>
<feature type="domain" description="Amidohydrolase-related" evidence="2">
    <location>
        <begin position="53"/>
        <end position="403"/>
    </location>
</feature>
<dbReference type="Gene3D" id="2.30.40.10">
    <property type="entry name" value="Urease, subunit C, domain 1"/>
    <property type="match status" value="1"/>
</dbReference>
<dbReference type="Gene3D" id="3.20.20.140">
    <property type="entry name" value="Metal-dependent hydrolases"/>
    <property type="match status" value="1"/>
</dbReference>
<protein>
    <submittedName>
        <fullName evidence="3">BOX elements</fullName>
    </submittedName>
</protein>
<reference evidence="3" key="1">
    <citation type="submission" date="2016-10" db="EMBL/GenBank/DDBJ databases">
        <authorList>
            <person name="de Groot N.N."/>
        </authorList>
    </citation>
    <scope>NUCLEOTIDE SEQUENCE</scope>
</reference>
<dbReference type="Pfam" id="PF01979">
    <property type="entry name" value="Amidohydro_1"/>
    <property type="match status" value="1"/>
</dbReference>
<dbReference type="EMBL" id="FPHG01000033">
    <property type="protein sequence ID" value="SFV57614.1"/>
    <property type="molecule type" value="Genomic_DNA"/>
</dbReference>
<evidence type="ECO:0000313" key="3">
    <source>
        <dbReference type="EMBL" id="SFV57614.1"/>
    </source>
</evidence>
<organism evidence="3">
    <name type="scientific">hydrothermal vent metagenome</name>
    <dbReference type="NCBI Taxonomy" id="652676"/>
    <lineage>
        <taxon>unclassified sequences</taxon>
        <taxon>metagenomes</taxon>
        <taxon>ecological metagenomes</taxon>
    </lineage>
</organism>
<keyword evidence="1" id="KW-0378">Hydrolase</keyword>
<dbReference type="AlphaFoldDB" id="A0A1W1BVV8"/>
<proteinExistence type="predicted"/>
<dbReference type="PANTHER" id="PTHR43794:SF11">
    <property type="entry name" value="AMIDOHYDROLASE-RELATED DOMAIN-CONTAINING PROTEIN"/>
    <property type="match status" value="1"/>
</dbReference>
<dbReference type="InterPro" id="IPR050287">
    <property type="entry name" value="MTA/SAH_deaminase"/>
</dbReference>
<evidence type="ECO:0000256" key="1">
    <source>
        <dbReference type="ARBA" id="ARBA00022801"/>
    </source>
</evidence>
<dbReference type="GO" id="GO:0016810">
    <property type="term" value="F:hydrolase activity, acting on carbon-nitrogen (but not peptide) bonds"/>
    <property type="evidence" value="ECO:0007669"/>
    <property type="project" value="InterPro"/>
</dbReference>
<dbReference type="InterPro" id="IPR032466">
    <property type="entry name" value="Metal_Hydrolase"/>
</dbReference>